<dbReference type="AlphaFoldDB" id="A0A158CDM1"/>
<dbReference type="InterPro" id="IPR007630">
    <property type="entry name" value="RNA_pol_sigma70_r4"/>
</dbReference>
<keyword evidence="11" id="KW-1185">Reference proteome</keyword>
<dbReference type="GO" id="GO:0003677">
    <property type="term" value="F:DNA binding"/>
    <property type="evidence" value="ECO:0007669"/>
    <property type="project" value="UniProtKB-UniRule"/>
</dbReference>
<dbReference type="InterPro" id="IPR007631">
    <property type="entry name" value="RNA_pol_sigma_70_non-ess"/>
</dbReference>
<dbReference type="CDD" id="cd06171">
    <property type="entry name" value="Sigma70_r4"/>
    <property type="match status" value="1"/>
</dbReference>
<evidence type="ECO:0000256" key="7">
    <source>
        <dbReference type="SAM" id="MobiDB-lite"/>
    </source>
</evidence>
<dbReference type="InterPro" id="IPR007627">
    <property type="entry name" value="RNA_pol_sigma70_r2"/>
</dbReference>
<dbReference type="InterPro" id="IPR009042">
    <property type="entry name" value="RNA_pol_sigma70_r1_2"/>
</dbReference>
<dbReference type="OrthoDB" id="9809557at2"/>
<dbReference type="InterPro" id="IPR042189">
    <property type="entry name" value="RNA_pol_sigma_70_r1_1_sf"/>
</dbReference>
<keyword evidence="2 5" id="KW-0731">Sigma factor</keyword>
<dbReference type="InterPro" id="IPR013324">
    <property type="entry name" value="RNA_pol_sigma_r3/r4-like"/>
</dbReference>
<dbReference type="STRING" id="1777140.AWB79_05131"/>
<dbReference type="PRINTS" id="PR00046">
    <property type="entry name" value="SIGMA70FCT"/>
</dbReference>
<keyword evidence="3 5" id="KW-0238">DNA-binding</keyword>
<organism evidence="10 11">
    <name type="scientific">Caballeronia hypogeia</name>
    <dbReference type="NCBI Taxonomy" id="1777140"/>
    <lineage>
        <taxon>Bacteria</taxon>
        <taxon>Pseudomonadati</taxon>
        <taxon>Pseudomonadota</taxon>
        <taxon>Betaproteobacteria</taxon>
        <taxon>Burkholderiales</taxon>
        <taxon>Burkholderiaceae</taxon>
        <taxon>Caballeronia</taxon>
    </lineage>
</organism>
<feature type="coiled-coil region" evidence="6">
    <location>
        <begin position="393"/>
        <end position="420"/>
    </location>
</feature>
<evidence type="ECO:0000256" key="4">
    <source>
        <dbReference type="ARBA" id="ARBA00023163"/>
    </source>
</evidence>
<dbReference type="InterPro" id="IPR050239">
    <property type="entry name" value="Sigma-70_RNA_pol_init_factors"/>
</dbReference>
<evidence type="ECO:0000256" key="3">
    <source>
        <dbReference type="ARBA" id="ARBA00023125"/>
    </source>
</evidence>
<dbReference type="GO" id="GO:0005737">
    <property type="term" value="C:cytoplasm"/>
    <property type="evidence" value="ECO:0007669"/>
    <property type="project" value="UniProtKB-SubCell"/>
</dbReference>
<evidence type="ECO:0000313" key="10">
    <source>
        <dbReference type="EMBL" id="SAK79986.1"/>
    </source>
</evidence>
<dbReference type="PANTHER" id="PTHR30603">
    <property type="entry name" value="RNA POLYMERASE SIGMA FACTOR RPO"/>
    <property type="match status" value="1"/>
</dbReference>
<evidence type="ECO:0000259" key="8">
    <source>
        <dbReference type="PROSITE" id="PS00715"/>
    </source>
</evidence>
<feature type="domain" description="RNA polymerase sigma-70" evidence="8">
    <location>
        <begin position="438"/>
        <end position="451"/>
    </location>
</feature>
<dbReference type="Pfam" id="PF03979">
    <property type="entry name" value="Sigma70_r1_1"/>
    <property type="match status" value="1"/>
</dbReference>
<feature type="region of interest" description="Sigma-70 factor domain-3" evidence="5">
    <location>
        <begin position="493"/>
        <end position="569"/>
    </location>
</feature>
<protein>
    <recommendedName>
        <fullName evidence="5">RNA polymerase sigma factor RpoD</fullName>
    </recommendedName>
    <alternativeName>
        <fullName evidence="5">Sigma-70</fullName>
    </alternativeName>
</protein>
<comment type="subunit">
    <text evidence="5">Interacts transiently with the RNA polymerase catalytic core.</text>
</comment>
<dbReference type="Gene3D" id="1.10.10.10">
    <property type="entry name" value="Winged helix-like DNA-binding domain superfamily/Winged helix DNA-binding domain"/>
    <property type="match status" value="2"/>
</dbReference>
<dbReference type="HAMAP" id="MF_00963">
    <property type="entry name" value="Sigma70_RpoD_SigA"/>
    <property type="match status" value="1"/>
</dbReference>
<dbReference type="PANTHER" id="PTHR30603:SF60">
    <property type="entry name" value="RNA POLYMERASE SIGMA FACTOR RPOD"/>
    <property type="match status" value="1"/>
</dbReference>
<keyword evidence="1 5" id="KW-0805">Transcription regulation</keyword>
<dbReference type="Pfam" id="PF04542">
    <property type="entry name" value="Sigma70_r2"/>
    <property type="match status" value="1"/>
</dbReference>
<keyword evidence="6" id="KW-0175">Coiled coil</keyword>
<feature type="DNA-binding region" description="H-T-H motif" evidence="5">
    <location>
        <begin position="608"/>
        <end position="627"/>
    </location>
</feature>
<dbReference type="InterPro" id="IPR028630">
    <property type="entry name" value="Sigma70_RpoD"/>
</dbReference>
<sequence length="648" mass="72454">MTSSHRKETEDSHADPQKVRVTTAKRGRLSTAVSRRAAADPLQLDRQPGTDEQQRALRALIRVGKDQGFVTHAQISDHLPSELAQPRELEDISRTFHEMGIAVYEHAPNTETLLFDDAVPIDIADDQSEEDAENALSAVDVEFGRTTDPVRIYMREMGGKKLLTRKAEVQIARSIEHGLNEMIQAIASCPPTISMILAKAQQVAEGNLGIEELIDSIDDKGMSAATEVDESARGDSECDSEAGDDANPLRLTQLKNDGLALFARVRECVDQLREAGAGPAQNAQETIRKEFARVRFTARTVGLACDDMQQRLAQVRQIERRIASIAIDRCGMPRERFIASFPGHETDLDWTTKTAAKSLDYGASLERSVAAVRAEQYQLMDIERHAAMPIQRLKQTSRHLLAAESRMRRAKSEMIEANLRLVISIAKKYVNRGVHFLDLIQEGNIGLMKAVDKFEYKRGWKFSTYATWWVRQAITRAVADQARTVRIPVHMVEIINKLNRISNELRQHTGKPALPAALAERMELPEAQIRGIQKMAMHPISLQTPANDDADATLGDLIEDANVESPLEVVVRTGMRVAIDDALNALSPREARVLRMRFGINVPTEFTLGEVSSHLGVSRERVRQIESQAIRKLMHPSRADKLRSFIDR</sequence>
<dbReference type="NCBIfam" id="TIGR02937">
    <property type="entry name" value="sigma70-ECF"/>
    <property type="match status" value="1"/>
</dbReference>
<dbReference type="FunFam" id="1.10.601.10:FF:000001">
    <property type="entry name" value="RNA polymerase sigma factor SigA"/>
    <property type="match status" value="1"/>
</dbReference>
<dbReference type="InterPro" id="IPR007127">
    <property type="entry name" value="RNA_pol_sigma_70_r1_1"/>
</dbReference>
<dbReference type="Proteomes" id="UP000054851">
    <property type="component" value="Unassembled WGS sequence"/>
</dbReference>
<dbReference type="PROSITE" id="PS00715">
    <property type="entry name" value="SIGMA70_1"/>
    <property type="match status" value="1"/>
</dbReference>
<gene>
    <name evidence="5" type="primary">rpoD</name>
    <name evidence="10" type="ORF">AWB79_05131</name>
</gene>
<comment type="caution">
    <text evidence="10">The sequence shown here is derived from an EMBL/GenBank/DDBJ whole genome shotgun (WGS) entry which is preliminary data.</text>
</comment>
<comment type="subcellular location">
    <subcellularLocation>
        <location evidence="5">Cytoplasm</location>
    </subcellularLocation>
</comment>
<dbReference type="Pfam" id="PF00140">
    <property type="entry name" value="Sigma70_r1_2"/>
    <property type="match status" value="1"/>
</dbReference>
<proteinExistence type="inferred from homology"/>
<evidence type="ECO:0000256" key="2">
    <source>
        <dbReference type="ARBA" id="ARBA00023082"/>
    </source>
</evidence>
<feature type="compositionally biased region" description="Basic and acidic residues" evidence="7">
    <location>
        <begin position="1"/>
        <end position="18"/>
    </location>
</feature>
<feature type="region of interest" description="Sigma-70 factor domain-2" evidence="5">
    <location>
        <begin position="414"/>
        <end position="484"/>
    </location>
</feature>
<dbReference type="Pfam" id="PF04546">
    <property type="entry name" value="Sigma70_ner"/>
    <property type="match status" value="1"/>
</dbReference>
<dbReference type="Pfam" id="PF04539">
    <property type="entry name" value="Sigma70_r3"/>
    <property type="match status" value="1"/>
</dbReference>
<dbReference type="GO" id="GO:0016987">
    <property type="term" value="F:sigma factor activity"/>
    <property type="evidence" value="ECO:0007669"/>
    <property type="project" value="UniProtKB-UniRule"/>
</dbReference>
<evidence type="ECO:0000313" key="11">
    <source>
        <dbReference type="Proteomes" id="UP000054851"/>
    </source>
</evidence>
<dbReference type="NCBIfam" id="NF004208">
    <property type="entry name" value="PRK05658.1"/>
    <property type="match status" value="1"/>
</dbReference>
<evidence type="ECO:0000259" key="9">
    <source>
        <dbReference type="PROSITE" id="PS00716"/>
    </source>
</evidence>
<feature type="domain" description="RNA polymerase sigma-70" evidence="9">
    <location>
        <begin position="607"/>
        <end position="633"/>
    </location>
</feature>
<dbReference type="GO" id="GO:0006352">
    <property type="term" value="P:DNA-templated transcription initiation"/>
    <property type="evidence" value="ECO:0007669"/>
    <property type="project" value="UniProtKB-UniRule"/>
</dbReference>
<dbReference type="InterPro" id="IPR036388">
    <property type="entry name" value="WH-like_DNA-bd_sf"/>
</dbReference>
<evidence type="ECO:0000256" key="1">
    <source>
        <dbReference type="ARBA" id="ARBA00023015"/>
    </source>
</evidence>
<feature type="region of interest" description="Disordered" evidence="7">
    <location>
        <begin position="223"/>
        <end position="247"/>
    </location>
</feature>
<comment type="function">
    <text evidence="5">Sigma factors are initiation factors that promote the attachment of RNA polymerase to specific initiation sites and are then released. This sigma factor is the primary sigma factor during exponential growth.</text>
</comment>
<name>A0A158CDM1_9BURK</name>
<dbReference type="InterPro" id="IPR007624">
    <property type="entry name" value="RNA_pol_sigma70_r3"/>
</dbReference>
<feature type="region of interest" description="Sigma-70 factor domain-4" evidence="5">
    <location>
        <begin position="582"/>
        <end position="635"/>
    </location>
</feature>
<dbReference type="SUPFAM" id="SSF88946">
    <property type="entry name" value="Sigma2 domain of RNA polymerase sigma factors"/>
    <property type="match status" value="1"/>
</dbReference>
<evidence type="ECO:0000256" key="6">
    <source>
        <dbReference type="SAM" id="Coils"/>
    </source>
</evidence>
<dbReference type="Gene3D" id="1.10.220.120">
    <property type="entry name" value="Sigma-70 factor, region 1.1"/>
    <property type="match status" value="1"/>
</dbReference>
<dbReference type="PROSITE" id="PS00716">
    <property type="entry name" value="SIGMA70_2"/>
    <property type="match status" value="1"/>
</dbReference>
<dbReference type="Pfam" id="PF04545">
    <property type="entry name" value="Sigma70_r4"/>
    <property type="match status" value="1"/>
</dbReference>
<feature type="region of interest" description="Disordered" evidence="7">
    <location>
        <begin position="1"/>
        <end position="51"/>
    </location>
</feature>
<dbReference type="SUPFAM" id="SSF88659">
    <property type="entry name" value="Sigma3 and sigma4 domains of RNA polymerase sigma factors"/>
    <property type="match status" value="2"/>
</dbReference>
<dbReference type="InterPro" id="IPR014284">
    <property type="entry name" value="RNA_pol_sigma-70_dom"/>
</dbReference>
<evidence type="ECO:0000256" key="5">
    <source>
        <dbReference type="HAMAP-Rule" id="MF_00963"/>
    </source>
</evidence>
<keyword evidence="4 5" id="KW-0804">Transcription</keyword>
<comment type="similarity">
    <text evidence="5">Belongs to the sigma-70 factor family. RpoD/SigA subfamily.</text>
</comment>
<dbReference type="Gene3D" id="1.10.601.10">
    <property type="entry name" value="RNA Polymerase Primary Sigma Factor"/>
    <property type="match status" value="1"/>
</dbReference>
<reference evidence="10" key="1">
    <citation type="submission" date="2016-01" db="EMBL/GenBank/DDBJ databases">
        <authorList>
            <person name="Peeters C."/>
        </authorList>
    </citation>
    <scope>NUCLEOTIDE SEQUENCE</scope>
    <source>
        <strain evidence="10">LMG 29322</strain>
    </source>
</reference>
<feature type="short sequence motif" description="Interaction with polymerase core subunit RpoC" evidence="5">
    <location>
        <begin position="438"/>
        <end position="441"/>
    </location>
</feature>
<dbReference type="InterPro" id="IPR000943">
    <property type="entry name" value="RNA_pol_sigma70"/>
</dbReference>
<dbReference type="EMBL" id="FCOA02000020">
    <property type="protein sequence ID" value="SAK79986.1"/>
    <property type="molecule type" value="Genomic_DNA"/>
</dbReference>
<accession>A0A158CDM1</accession>
<dbReference type="InterPro" id="IPR013325">
    <property type="entry name" value="RNA_pol_sigma_r2"/>
</dbReference>
<dbReference type="RefSeq" id="WP_061170207.1">
    <property type="nucleotide sequence ID" value="NZ_FCOA02000020.1"/>
</dbReference>
<keyword evidence="5" id="KW-0963">Cytoplasm</keyword>